<evidence type="ECO:0000313" key="1">
    <source>
        <dbReference type="EMBL" id="KXK27482.1"/>
    </source>
</evidence>
<dbReference type="InterPro" id="IPR005906">
    <property type="entry name" value="LysW"/>
</dbReference>
<evidence type="ECO:0000313" key="2">
    <source>
        <dbReference type="Proteomes" id="UP000070457"/>
    </source>
</evidence>
<dbReference type="AlphaFoldDB" id="A0A136M0Q1"/>
<organism evidence="1 2">
    <name type="scientific">candidate division WS6 bacterium OLB20</name>
    <dbReference type="NCBI Taxonomy" id="1617426"/>
    <lineage>
        <taxon>Bacteria</taxon>
        <taxon>Candidatus Dojkabacteria</taxon>
    </lineage>
</organism>
<sequence length="60" mass="6697">MDEQTTTTGKTLTCIECKNETQLSDTLKQGDVVECEFCGIEFEVTEAGVEYTLSLIEDEK</sequence>
<dbReference type="STRING" id="1617426.TR69_WS6001000359"/>
<name>A0A136M0Q1_9BACT</name>
<reference evidence="1 2" key="1">
    <citation type="submission" date="2015-02" db="EMBL/GenBank/DDBJ databases">
        <title>Improved understanding of the partial-nitritation anammox process through 23 genomes representing the majority of the microbial community.</title>
        <authorList>
            <person name="Speth D.R."/>
            <person name="In T Zandt M."/>
            <person name="Guerrero Cruz S."/>
            <person name="Jetten M.S."/>
            <person name="Dutilh B.E."/>
        </authorList>
    </citation>
    <scope>NUCLEOTIDE SEQUENCE [LARGE SCALE GENOMIC DNA]</scope>
    <source>
        <strain evidence="1">OLB20</strain>
    </source>
</reference>
<gene>
    <name evidence="1" type="ORF">TR69_WS6001000359</name>
</gene>
<dbReference type="Gene3D" id="2.20.28.160">
    <property type="match status" value="1"/>
</dbReference>
<dbReference type="EMBL" id="JYNZ01000002">
    <property type="protein sequence ID" value="KXK27482.1"/>
    <property type="molecule type" value="Genomic_DNA"/>
</dbReference>
<dbReference type="Pfam" id="PF21344">
    <property type="entry name" value="Zn_ribbon_LysW"/>
    <property type="match status" value="1"/>
</dbReference>
<proteinExistence type="predicted"/>
<comment type="caution">
    <text evidence="1">The sequence shown here is derived from an EMBL/GenBank/DDBJ whole genome shotgun (WGS) entry which is preliminary data.</text>
</comment>
<protein>
    <recommendedName>
        <fullName evidence="3">Lysine biosynthesis protein LysW</fullName>
    </recommendedName>
</protein>
<accession>A0A136M0Q1</accession>
<evidence type="ECO:0008006" key="3">
    <source>
        <dbReference type="Google" id="ProtNLM"/>
    </source>
</evidence>
<dbReference type="Proteomes" id="UP000070457">
    <property type="component" value="Unassembled WGS sequence"/>
</dbReference>